<evidence type="ECO:0008006" key="3">
    <source>
        <dbReference type="Google" id="ProtNLM"/>
    </source>
</evidence>
<feature type="non-terminal residue" evidence="2">
    <location>
        <position position="1"/>
    </location>
</feature>
<feature type="non-terminal residue" evidence="2">
    <location>
        <position position="368"/>
    </location>
</feature>
<gene>
    <name evidence="2" type="ORF">METZ01_LOCUS134862</name>
</gene>
<dbReference type="EMBL" id="UINC01019375">
    <property type="protein sequence ID" value="SVA82008.1"/>
    <property type="molecule type" value="Genomic_DNA"/>
</dbReference>
<dbReference type="AlphaFoldDB" id="A0A381YYB0"/>
<feature type="region of interest" description="Disordered" evidence="1">
    <location>
        <begin position="304"/>
        <end position="323"/>
    </location>
</feature>
<reference evidence="2" key="1">
    <citation type="submission" date="2018-05" db="EMBL/GenBank/DDBJ databases">
        <authorList>
            <person name="Lanie J.A."/>
            <person name="Ng W.-L."/>
            <person name="Kazmierczak K.M."/>
            <person name="Andrzejewski T.M."/>
            <person name="Davidsen T.M."/>
            <person name="Wayne K.J."/>
            <person name="Tettelin H."/>
            <person name="Glass J.I."/>
            <person name="Rusch D."/>
            <person name="Podicherti R."/>
            <person name="Tsui H.-C.T."/>
            <person name="Winkler M.E."/>
        </authorList>
    </citation>
    <scope>NUCLEOTIDE SEQUENCE</scope>
</reference>
<sequence length="368" mass="42755">MMKLFLNLIFLIFAHIAHSQPLFEGVGEREDWLGTYYKGKKMGFTKSKTRWGPEGIVMDSTVFFKIRSKSIDQSTIIKQKTRLSPDLKLSSFSLLQEISGHRQQVEGKMEGNELHYRTKSLGYDKKKTVKLTEKTATSSTFLINLVSERLKVGQHGELRLFMEPLQLMVDLEYKVLRQETLQYEGKSRDTFVIRQRFSGMESMIWVAHDGTVYRESTNMGFESFKERPQVAQKIDEAITLSSIITMSLVKPNRPVPRPKNTYDLVYRIYPVSSPEVIPEDHRQKIIKVEKQEDGNYITTLRIKSEPKKMDRTGQKKDETEQDPKYLEETAEVQSRHKMIQALARELSADGKSKWQLAKDINLWVHLNL</sequence>
<evidence type="ECO:0000256" key="1">
    <source>
        <dbReference type="SAM" id="MobiDB-lite"/>
    </source>
</evidence>
<protein>
    <recommendedName>
        <fullName evidence="3">DUF3108 domain-containing protein</fullName>
    </recommendedName>
</protein>
<organism evidence="2">
    <name type="scientific">marine metagenome</name>
    <dbReference type="NCBI Taxonomy" id="408172"/>
    <lineage>
        <taxon>unclassified sequences</taxon>
        <taxon>metagenomes</taxon>
        <taxon>ecological metagenomes</taxon>
    </lineage>
</organism>
<name>A0A381YYB0_9ZZZZ</name>
<evidence type="ECO:0000313" key="2">
    <source>
        <dbReference type="EMBL" id="SVA82008.1"/>
    </source>
</evidence>
<proteinExistence type="predicted"/>
<accession>A0A381YYB0</accession>